<keyword evidence="2" id="KW-1185">Reference proteome</keyword>
<accession>A0ACC8XHT5</accession>
<gene>
    <name evidence="1" type="ORF">AN640_06130</name>
</gene>
<sequence>MRRENQINHSKKLILQGLIELMKIMEYDEITLTQIAQQAGVSRMTLYRHFNQKEDILLFEATKISENILKKIKTSHNLTLRWLLALRFKLLQEYPYTLILSKHNKLDQLLEISQIHIMPYIKEVLPISSDIYIQAFFKGGIEAITKAWIENEMIEPHEQIVNQILYILNPLIQD</sequence>
<evidence type="ECO:0000313" key="2">
    <source>
        <dbReference type="Proteomes" id="UP000188637"/>
    </source>
</evidence>
<dbReference type="Proteomes" id="UP000188637">
    <property type="component" value="Unassembled WGS sequence"/>
</dbReference>
<evidence type="ECO:0000313" key="1">
    <source>
        <dbReference type="EMBL" id="ONI43723.1"/>
    </source>
</evidence>
<dbReference type="EMBL" id="LJHD01000136">
    <property type="protein sequence ID" value="ONI43723.1"/>
    <property type="molecule type" value="Genomic_DNA"/>
</dbReference>
<protein>
    <submittedName>
        <fullName evidence="1">Uncharacterized protein</fullName>
    </submittedName>
</protein>
<proteinExistence type="predicted"/>
<comment type="caution">
    <text evidence="1">The sequence shown here is derived from an EMBL/GenBank/DDBJ whole genome shotgun (WGS) entry which is preliminary data.</text>
</comment>
<organism evidence="1 2">
    <name type="scientific">Candidatus Epulonipiscium fishelsonii</name>
    <dbReference type="NCBI Taxonomy" id="77094"/>
    <lineage>
        <taxon>Bacteria</taxon>
        <taxon>Bacillati</taxon>
        <taxon>Bacillota</taxon>
        <taxon>Clostridia</taxon>
        <taxon>Lachnospirales</taxon>
        <taxon>Lachnospiraceae</taxon>
        <taxon>Candidatus Epulonipiscium</taxon>
    </lineage>
</organism>
<reference evidence="1" key="1">
    <citation type="submission" date="2016-08" db="EMBL/GenBank/DDBJ databases">
        <authorList>
            <person name="Ngugi D.K."/>
            <person name="Miyake S."/>
            <person name="Stingl U."/>
        </authorList>
    </citation>
    <scope>NUCLEOTIDE SEQUENCE</scope>
    <source>
        <strain evidence="1">SCG-D08WGA-EpuloA1</strain>
    </source>
</reference>
<name>A0ACC8XHT5_9FIRM</name>